<organism evidence="3 4">
    <name type="scientific">Lithocarpus litseifolius</name>
    <dbReference type="NCBI Taxonomy" id="425828"/>
    <lineage>
        <taxon>Eukaryota</taxon>
        <taxon>Viridiplantae</taxon>
        <taxon>Streptophyta</taxon>
        <taxon>Embryophyta</taxon>
        <taxon>Tracheophyta</taxon>
        <taxon>Spermatophyta</taxon>
        <taxon>Magnoliopsida</taxon>
        <taxon>eudicotyledons</taxon>
        <taxon>Gunneridae</taxon>
        <taxon>Pentapetalae</taxon>
        <taxon>rosids</taxon>
        <taxon>fabids</taxon>
        <taxon>Fagales</taxon>
        <taxon>Fagaceae</taxon>
        <taxon>Lithocarpus</taxon>
    </lineage>
</organism>
<dbReference type="AlphaFoldDB" id="A0AAW2C0P8"/>
<keyword evidence="1" id="KW-1133">Transmembrane helix</keyword>
<dbReference type="Proteomes" id="UP001459277">
    <property type="component" value="Unassembled WGS sequence"/>
</dbReference>
<dbReference type="PANTHER" id="PTHR23272">
    <property type="entry name" value="BED FINGER-RELATED"/>
    <property type="match status" value="1"/>
</dbReference>
<keyword evidence="4" id="KW-1185">Reference proteome</keyword>
<keyword evidence="1" id="KW-0472">Membrane</keyword>
<evidence type="ECO:0000259" key="2">
    <source>
        <dbReference type="Pfam" id="PF14372"/>
    </source>
</evidence>
<dbReference type="InterPro" id="IPR012337">
    <property type="entry name" value="RNaseH-like_sf"/>
</dbReference>
<evidence type="ECO:0000256" key="1">
    <source>
        <dbReference type="SAM" id="Phobius"/>
    </source>
</evidence>
<proteinExistence type="predicted"/>
<evidence type="ECO:0000313" key="4">
    <source>
        <dbReference type="Proteomes" id="UP001459277"/>
    </source>
</evidence>
<comment type="caution">
    <text evidence="3">The sequence shown here is derived from an EMBL/GenBank/DDBJ whole genome shotgun (WGS) entry which is preliminary data.</text>
</comment>
<protein>
    <recommendedName>
        <fullName evidence="2">hAT-like transposase RNase-H fold domain-containing protein</fullName>
    </recommendedName>
</protein>
<name>A0AAW2C0P8_9ROSI</name>
<feature type="domain" description="hAT-like transposase RNase-H fold" evidence="2">
    <location>
        <begin position="195"/>
        <end position="255"/>
    </location>
</feature>
<dbReference type="GO" id="GO:0003677">
    <property type="term" value="F:DNA binding"/>
    <property type="evidence" value="ECO:0007669"/>
    <property type="project" value="InterPro"/>
</dbReference>
<dbReference type="Pfam" id="PF14372">
    <property type="entry name" value="hAT-like_RNase-H"/>
    <property type="match status" value="1"/>
</dbReference>
<dbReference type="EMBL" id="JAZDWU010000009">
    <property type="protein sequence ID" value="KAK9991761.1"/>
    <property type="molecule type" value="Genomic_DNA"/>
</dbReference>
<keyword evidence="1" id="KW-0812">Transmembrane</keyword>
<feature type="transmembrane region" description="Helical" evidence="1">
    <location>
        <begin position="244"/>
        <end position="264"/>
    </location>
</feature>
<sequence>MGIGESEEEELGFVEETVTELKLGQVPRFKCSEVVLEGLEAKKTASHREHLSVTAFGRLTPALLSLSLQSTRQSILIFWRSDMDSMNEENDEYGDTVSSAPKRMRCRTSSVWSDFEILPKELPFLTSKKVRQDVPTRWNSTYLMIETCLKYRDAFSHLSRIDKYFLNCPSEEEWERVEKIARVLEPFYDITKLFSGTNYPTANLYFHCVWKIQLRIMEQLEDDDAIIRAMAKEMKEKFDKYWEYYTPVLSFAVILGLIMLLFVLI</sequence>
<evidence type="ECO:0000313" key="3">
    <source>
        <dbReference type="EMBL" id="KAK9991761.1"/>
    </source>
</evidence>
<dbReference type="PANTHER" id="PTHR23272:SF166">
    <property type="entry name" value="ZINC FINGER BED DOMAIN-CONTAINING PROTEIN RICESLEEPER 2-LIKE ISOFORM X1"/>
    <property type="match status" value="1"/>
</dbReference>
<gene>
    <name evidence="3" type="ORF">SO802_026746</name>
</gene>
<dbReference type="SUPFAM" id="SSF53098">
    <property type="entry name" value="Ribonuclease H-like"/>
    <property type="match status" value="1"/>
</dbReference>
<accession>A0AAW2C0P8</accession>
<reference evidence="3 4" key="1">
    <citation type="submission" date="2024-01" db="EMBL/GenBank/DDBJ databases">
        <title>A telomere-to-telomere, gap-free genome of sweet tea (Lithocarpus litseifolius).</title>
        <authorList>
            <person name="Zhou J."/>
        </authorList>
    </citation>
    <scope>NUCLEOTIDE SEQUENCE [LARGE SCALE GENOMIC DNA]</scope>
    <source>
        <strain evidence="3">Zhou-2022a</strain>
        <tissue evidence="3">Leaf</tissue>
    </source>
</reference>
<dbReference type="InterPro" id="IPR025525">
    <property type="entry name" value="hAT-like_transposase_RNase-H"/>
</dbReference>